<comment type="caution">
    <text evidence="2">The sequence shown here is derived from an EMBL/GenBank/DDBJ whole genome shotgun (WGS) entry which is preliminary data.</text>
</comment>
<name>A0A6G1CB27_9ORYZ</name>
<feature type="compositionally biased region" description="Low complexity" evidence="1">
    <location>
        <begin position="55"/>
        <end position="67"/>
    </location>
</feature>
<reference evidence="2 3" key="1">
    <citation type="submission" date="2019-11" db="EMBL/GenBank/DDBJ databases">
        <title>Whole genome sequence of Oryza granulata.</title>
        <authorList>
            <person name="Li W."/>
        </authorList>
    </citation>
    <scope>NUCLEOTIDE SEQUENCE [LARGE SCALE GENOMIC DNA]</scope>
    <source>
        <strain evidence="3">cv. Menghai</strain>
        <tissue evidence="2">Leaf</tissue>
    </source>
</reference>
<keyword evidence="3" id="KW-1185">Reference proteome</keyword>
<proteinExistence type="predicted"/>
<feature type="compositionally biased region" description="Basic and acidic residues" evidence="1">
    <location>
        <begin position="131"/>
        <end position="143"/>
    </location>
</feature>
<dbReference type="Proteomes" id="UP000479710">
    <property type="component" value="Unassembled WGS sequence"/>
</dbReference>
<dbReference type="EMBL" id="SPHZ02000010">
    <property type="protein sequence ID" value="KAF0897392.1"/>
    <property type="molecule type" value="Genomic_DNA"/>
</dbReference>
<evidence type="ECO:0000313" key="3">
    <source>
        <dbReference type="Proteomes" id="UP000479710"/>
    </source>
</evidence>
<sequence length="143" mass="15009">MQPLWAGMRRYSPREVPASGRTAASGRDPARSMQPLWAGIRRCSSGEAPASGRTAASGRDPADAAARWGGTGVGQGCGVGRRCGAVAHPAGCGWSERPQAAERPWRRRNPRPASGRESRDVPSPEGVGRTGEGEYKSESPDGI</sequence>
<accession>A0A6G1CB27</accession>
<feature type="region of interest" description="Disordered" evidence="1">
    <location>
        <begin position="1"/>
        <end position="143"/>
    </location>
</feature>
<evidence type="ECO:0000256" key="1">
    <source>
        <dbReference type="SAM" id="MobiDB-lite"/>
    </source>
</evidence>
<evidence type="ECO:0000313" key="2">
    <source>
        <dbReference type="EMBL" id="KAF0897392.1"/>
    </source>
</evidence>
<dbReference type="AlphaFoldDB" id="A0A6G1CB27"/>
<organism evidence="2 3">
    <name type="scientific">Oryza meyeriana var. granulata</name>
    <dbReference type="NCBI Taxonomy" id="110450"/>
    <lineage>
        <taxon>Eukaryota</taxon>
        <taxon>Viridiplantae</taxon>
        <taxon>Streptophyta</taxon>
        <taxon>Embryophyta</taxon>
        <taxon>Tracheophyta</taxon>
        <taxon>Spermatophyta</taxon>
        <taxon>Magnoliopsida</taxon>
        <taxon>Liliopsida</taxon>
        <taxon>Poales</taxon>
        <taxon>Poaceae</taxon>
        <taxon>BOP clade</taxon>
        <taxon>Oryzoideae</taxon>
        <taxon>Oryzeae</taxon>
        <taxon>Oryzinae</taxon>
        <taxon>Oryza</taxon>
        <taxon>Oryza meyeriana</taxon>
    </lineage>
</organism>
<feature type="compositionally biased region" description="Gly residues" evidence="1">
    <location>
        <begin position="69"/>
        <end position="81"/>
    </location>
</feature>
<protein>
    <submittedName>
        <fullName evidence="2">Uncharacterized protein</fullName>
    </submittedName>
</protein>
<gene>
    <name evidence="2" type="ORF">E2562_036781</name>
</gene>